<evidence type="ECO:0000313" key="5">
    <source>
        <dbReference type="Proteomes" id="UP000319769"/>
    </source>
</evidence>
<dbReference type="GO" id="GO:0000976">
    <property type="term" value="F:transcription cis-regulatory region binding"/>
    <property type="evidence" value="ECO:0007669"/>
    <property type="project" value="TreeGrafter"/>
</dbReference>
<keyword evidence="1 2" id="KW-0238">DNA-binding</keyword>
<keyword evidence="5" id="KW-1185">Reference proteome</keyword>
<evidence type="ECO:0000256" key="1">
    <source>
        <dbReference type="ARBA" id="ARBA00023125"/>
    </source>
</evidence>
<dbReference type="InterPro" id="IPR001647">
    <property type="entry name" value="HTH_TetR"/>
</dbReference>
<dbReference type="InterPro" id="IPR050109">
    <property type="entry name" value="HTH-type_TetR-like_transc_reg"/>
</dbReference>
<dbReference type="InterPro" id="IPR041490">
    <property type="entry name" value="KstR2_TetR_C"/>
</dbReference>
<evidence type="ECO:0000256" key="2">
    <source>
        <dbReference type="PROSITE-ProRule" id="PRU00335"/>
    </source>
</evidence>
<comment type="caution">
    <text evidence="4">The sequence shown here is derived from an EMBL/GenBank/DDBJ whole genome shotgun (WGS) entry which is preliminary data.</text>
</comment>
<dbReference type="AlphaFoldDB" id="A0A5N0VIJ9"/>
<dbReference type="PRINTS" id="PR00455">
    <property type="entry name" value="HTHTETR"/>
</dbReference>
<dbReference type="Pfam" id="PF17932">
    <property type="entry name" value="TetR_C_24"/>
    <property type="match status" value="1"/>
</dbReference>
<dbReference type="SUPFAM" id="SSF46689">
    <property type="entry name" value="Homeodomain-like"/>
    <property type="match status" value="1"/>
</dbReference>
<dbReference type="PANTHER" id="PTHR30055:SF237">
    <property type="entry name" value="TRANSCRIPTIONAL REPRESSOR MCE3R"/>
    <property type="match status" value="1"/>
</dbReference>
<dbReference type="GO" id="GO:0003700">
    <property type="term" value="F:DNA-binding transcription factor activity"/>
    <property type="evidence" value="ECO:0007669"/>
    <property type="project" value="TreeGrafter"/>
</dbReference>
<feature type="DNA-binding region" description="H-T-H motif" evidence="2">
    <location>
        <begin position="24"/>
        <end position="43"/>
    </location>
</feature>
<protein>
    <submittedName>
        <fullName evidence="4">TetR/AcrR family transcriptional regulator</fullName>
    </submittedName>
</protein>
<dbReference type="Gene3D" id="1.10.357.10">
    <property type="entry name" value="Tetracycline Repressor, domain 2"/>
    <property type="match status" value="1"/>
</dbReference>
<evidence type="ECO:0000313" key="4">
    <source>
        <dbReference type="EMBL" id="KAA9164502.1"/>
    </source>
</evidence>
<gene>
    <name evidence="4" type="ORF">FPZ12_007900</name>
</gene>
<dbReference type="Gene3D" id="1.10.10.60">
    <property type="entry name" value="Homeodomain-like"/>
    <property type="match status" value="1"/>
</dbReference>
<organism evidence="4 5">
    <name type="scientific">Amycolatopsis acidicola</name>
    <dbReference type="NCBI Taxonomy" id="2596893"/>
    <lineage>
        <taxon>Bacteria</taxon>
        <taxon>Bacillati</taxon>
        <taxon>Actinomycetota</taxon>
        <taxon>Actinomycetes</taxon>
        <taxon>Pseudonocardiales</taxon>
        <taxon>Pseudonocardiaceae</taxon>
        <taxon>Amycolatopsis</taxon>
    </lineage>
</organism>
<sequence>MDRERKILDTAAVVFYEKGFHGVGVDELGKRAGLSGPALYRHFSGKDDILAALFNEALDELLSATAPVHEDPDKDLDRLIRHHVGFAIEHRHLVSIYQREDRSLVDPWKRQFDRRRRKYVDRWESAVARCFPGAAPDDIAAGTQACLGVIFCIAYWPAHLAQTPALADLLAAFAANGLAALRRG</sequence>
<dbReference type="OrthoDB" id="9779746at2"/>
<reference evidence="4" key="1">
    <citation type="submission" date="2019-09" db="EMBL/GenBank/DDBJ databases">
        <authorList>
            <person name="Teo W.F.A."/>
            <person name="Duangmal K."/>
        </authorList>
    </citation>
    <scope>NUCLEOTIDE SEQUENCE [LARGE SCALE GENOMIC DNA]</scope>
    <source>
        <strain evidence="4">K81G1</strain>
    </source>
</reference>
<evidence type="ECO:0000259" key="3">
    <source>
        <dbReference type="PROSITE" id="PS50977"/>
    </source>
</evidence>
<dbReference type="RefSeq" id="WP_144757517.1">
    <property type="nucleotide sequence ID" value="NZ_VMNW02000007.1"/>
</dbReference>
<proteinExistence type="predicted"/>
<dbReference type="EMBL" id="VMNW02000007">
    <property type="protein sequence ID" value="KAA9164502.1"/>
    <property type="molecule type" value="Genomic_DNA"/>
</dbReference>
<dbReference type="PANTHER" id="PTHR30055">
    <property type="entry name" value="HTH-TYPE TRANSCRIPTIONAL REGULATOR RUTR"/>
    <property type="match status" value="1"/>
</dbReference>
<name>A0A5N0VIJ9_9PSEU</name>
<dbReference type="Proteomes" id="UP000319769">
    <property type="component" value="Unassembled WGS sequence"/>
</dbReference>
<dbReference type="InterPro" id="IPR009057">
    <property type="entry name" value="Homeodomain-like_sf"/>
</dbReference>
<dbReference type="Pfam" id="PF00440">
    <property type="entry name" value="TetR_N"/>
    <property type="match status" value="1"/>
</dbReference>
<accession>A0A5N0VIJ9</accession>
<dbReference type="PROSITE" id="PS50977">
    <property type="entry name" value="HTH_TETR_2"/>
    <property type="match status" value="1"/>
</dbReference>
<feature type="domain" description="HTH tetR-type" evidence="3">
    <location>
        <begin position="1"/>
        <end position="61"/>
    </location>
</feature>